<evidence type="ECO:0000256" key="9">
    <source>
        <dbReference type="PIRNR" id="PIRNR000774"/>
    </source>
</evidence>
<name>A0A1C7P6C3_9HYPH</name>
<dbReference type="Proteomes" id="UP000093111">
    <property type="component" value="Unassembled WGS sequence"/>
</dbReference>
<evidence type="ECO:0000256" key="8">
    <source>
        <dbReference type="ARBA" id="ARBA00023163"/>
    </source>
</evidence>
<dbReference type="GO" id="GO:0003677">
    <property type="term" value="F:DNA binding"/>
    <property type="evidence" value="ECO:0007669"/>
    <property type="project" value="UniProtKB-KW"/>
</dbReference>
<evidence type="ECO:0000256" key="6">
    <source>
        <dbReference type="ARBA" id="ARBA00023082"/>
    </source>
</evidence>
<reference evidence="13 14" key="1">
    <citation type="journal article" date="2016" name="Syst. Appl. Microbiol.">
        <title>Pararhizobium polonicum sp. nov. isolated from tumors on stone fruit rootstocks.</title>
        <authorList>
            <person name="Pulawska J."/>
            <person name="Kuzmanovic N."/>
            <person name="Willems A."/>
            <person name="Pothier J.F."/>
        </authorList>
    </citation>
    <scope>NUCLEOTIDE SEQUENCE [LARGE SCALE GENOMIC DNA]</scope>
    <source>
        <strain evidence="13 14">F5.1</strain>
    </source>
</reference>
<accession>A0A1C7P6C3</accession>
<organism evidence="13 14">
    <name type="scientific">Pararhizobium polonicum</name>
    <dbReference type="NCBI Taxonomy" id="1612624"/>
    <lineage>
        <taxon>Bacteria</taxon>
        <taxon>Pseudomonadati</taxon>
        <taxon>Pseudomonadota</taxon>
        <taxon>Alphaproteobacteria</taxon>
        <taxon>Hyphomicrobiales</taxon>
        <taxon>Rhizobiaceae</taxon>
        <taxon>Rhizobium/Agrobacterium group</taxon>
        <taxon>Pararhizobium</taxon>
    </lineage>
</organism>
<dbReference type="Pfam" id="PF04552">
    <property type="entry name" value="Sigma54_DBD"/>
    <property type="match status" value="1"/>
</dbReference>
<keyword evidence="3 9" id="KW-0808">Transferase</keyword>
<comment type="caution">
    <text evidence="13">The sequence shown here is derived from an EMBL/GenBank/DDBJ whole genome shotgun (WGS) entry which is preliminary data.</text>
</comment>
<evidence type="ECO:0000313" key="14">
    <source>
        <dbReference type="Proteomes" id="UP000093111"/>
    </source>
</evidence>
<dbReference type="GO" id="GO:0016779">
    <property type="term" value="F:nucleotidyltransferase activity"/>
    <property type="evidence" value="ECO:0007669"/>
    <property type="project" value="UniProtKB-KW"/>
</dbReference>
<dbReference type="NCBIfam" id="NF009118">
    <property type="entry name" value="PRK12469.1"/>
    <property type="match status" value="1"/>
</dbReference>
<evidence type="ECO:0000256" key="5">
    <source>
        <dbReference type="ARBA" id="ARBA00023015"/>
    </source>
</evidence>
<dbReference type="PANTHER" id="PTHR32248">
    <property type="entry name" value="RNA POLYMERASE SIGMA-54 FACTOR"/>
    <property type="match status" value="1"/>
</dbReference>
<dbReference type="PROSITE" id="PS00717">
    <property type="entry name" value="SIGMA54_1"/>
    <property type="match status" value="1"/>
</dbReference>
<feature type="region of interest" description="Disordered" evidence="10">
    <location>
        <begin position="58"/>
        <end position="102"/>
    </location>
</feature>
<keyword evidence="6 9" id="KW-0731">Sigma factor</keyword>
<feature type="domain" description="RNA polymerase sigma factor 54 DNA-binding" evidence="11">
    <location>
        <begin position="355"/>
        <end position="514"/>
    </location>
</feature>
<protein>
    <recommendedName>
        <fullName evidence="9">RNA polymerase sigma-54 factor</fullName>
    </recommendedName>
</protein>
<keyword evidence="8 9" id="KW-0804">Transcription</keyword>
<evidence type="ECO:0000256" key="2">
    <source>
        <dbReference type="ARBA" id="ARBA00022478"/>
    </source>
</evidence>
<keyword evidence="14" id="KW-1185">Reference proteome</keyword>
<keyword evidence="4 9" id="KW-0548">Nucleotidyltransferase</keyword>
<evidence type="ECO:0000256" key="4">
    <source>
        <dbReference type="ARBA" id="ARBA00022695"/>
    </source>
</evidence>
<dbReference type="Gene3D" id="1.10.10.60">
    <property type="entry name" value="Homeodomain-like"/>
    <property type="match status" value="1"/>
</dbReference>
<dbReference type="Pfam" id="PF04963">
    <property type="entry name" value="Sigma54_CBD"/>
    <property type="match status" value="1"/>
</dbReference>
<evidence type="ECO:0000256" key="3">
    <source>
        <dbReference type="ARBA" id="ARBA00022679"/>
    </source>
</evidence>
<dbReference type="PRINTS" id="PR00045">
    <property type="entry name" value="SIGMA54FCT"/>
</dbReference>
<dbReference type="EMBL" id="LGLV01000004">
    <property type="protein sequence ID" value="OBZ96865.1"/>
    <property type="molecule type" value="Genomic_DNA"/>
</dbReference>
<comment type="function">
    <text evidence="9">Sigma factors are initiation factors that promote the attachment of RNA polymerase to specific initiation sites and are then released.</text>
</comment>
<proteinExistence type="inferred from homology"/>
<keyword evidence="7 9" id="KW-0238">DNA-binding</keyword>
<evidence type="ECO:0000256" key="7">
    <source>
        <dbReference type="ARBA" id="ARBA00023125"/>
    </source>
</evidence>
<evidence type="ECO:0000256" key="10">
    <source>
        <dbReference type="SAM" id="MobiDB-lite"/>
    </source>
</evidence>
<dbReference type="PROSITE" id="PS00718">
    <property type="entry name" value="SIGMA54_2"/>
    <property type="match status" value="1"/>
</dbReference>
<dbReference type="OrthoDB" id="9814402at2"/>
<feature type="compositionally biased region" description="Basic and acidic residues" evidence="10">
    <location>
        <begin position="61"/>
        <end position="82"/>
    </location>
</feature>
<evidence type="ECO:0000256" key="1">
    <source>
        <dbReference type="ARBA" id="ARBA00008798"/>
    </source>
</evidence>
<keyword evidence="2 9" id="KW-0240">DNA-directed RNA polymerase</keyword>
<dbReference type="PATRIC" id="fig|1612624.7.peg.796"/>
<dbReference type="GO" id="GO:0000428">
    <property type="term" value="C:DNA-directed RNA polymerase complex"/>
    <property type="evidence" value="ECO:0007669"/>
    <property type="project" value="UniProtKB-KW"/>
</dbReference>
<dbReference type="NCBIfam" id="NF004596">
    <property type="entry name" value="PRK05932.1-3"/>
    <property type="match status" value="1"/>
</dbReference>
<feature type="domain" description="RNA polymerase sigma factor 54 core-binding" evidence="12">
    <location>
        <begin position="152"/>
        <end position="339"/>
    </location>
</feature>
<dbReference type="InterPro" id="IPR007046">
    <property type="entry name" value="RNA_pol_sigma_54_core-bd"/>
</dbReference>
<dbReference type="Gene3D" id="1.10.10.1330">
    <property type="entry name" value="RNA polymerase sigma-54 factor, core-binding domain"/>
    <property type="match status" value="1"/>
</dbReference>
<dbReference type="PANTHER" id="PTHR32248:SF4">
    <property type="entry name" value="RNA POLYMERASE SIGMA-54 FACTOR"/>
    <property type="match status" value="1"/>
</dbReference>
<dbReference type="RefSeq" id="WP_068951819.1">
    <property type="nucleotide sequence ID" value="NZ_LGLV01000004.1"/>
</dbReference>
<dbReference type="GO" id="GO:0016987">
    <property type="term" value="F:sigma factor activity"/>
    <property type="evidence" value="ECO:0007669"/>
    <property type="project" value="UniProtKB-KW"/>
</dbReference>
<dbReference type="GO" id="GO:0001216">
    <property type="term" value="F:DNA-binding transcription activator activity"/>
    <property type="evidence" value="ECO:0007669"/>
    <property type="project" value="InterPro"/>
</dbReference>
<dbReference type="AlphaFoldDB" id="A0A1C7P6C3"/>
<gene>
    <name evidence="13" type="ORF">ADU59_03815</name>
</gene>
<dbReference type="Pfam" id="PF00309">
    <property type="entry name" value="Sigma54_AID"/>
    <property type="match status" value="1"/>
</dbReference>
<dbReference type="PROSITE" id="PS50044">
    <property type="entry name" value="SIGMA54_3"/>
    <property type="match status" value="1"/>
</dbReference>
<dbReference type="STRING" id="1612624.ADU59_03815"/>
<evidence type="ECO:0000313" key="13">
    <source>
        <dbReference type="EMBL" id="OBZ96865.1"/>
    </source>
</evidence>
<dbReference type="InterPro" id="IPR000394">
    <property type="entry name" value="RNA_pol_sigma_54"/>
</dbReference>
<dbReference type="GO" id="GO:0006352">
    <property type="term" value="P:DNA-templated transcription initiation"/>
    <property type="evidence" value="ECO:0007669"/>
    <property type="project" value="InterPro"/>
</dbReference>
<dbReference type="NCBIfam" id="TIGR02395">
    <property type="entry name" value="rpoN_sigma"/>
    <property type="match status" value="1"/>
</dbReference>
<dbReference type="InterPro" id="IPR038709">
    <property type="entry name" value="RpoN_core-bd_sf"/>
</dbReference>
<evidence type="ECO:0000259" key="12">
    <source>
        <dbReference type="Pfam" id="PF04963"/>
    </source>
</evidence>
<keyword evidence="5 9" id="KW-0805">Transcription regulation</keyword>
<evidence type="ECO:0000259" key="11">
    <source>
        <dbReference type="Pfam" id="PF04552"/>
    </source>
</evidence>
<dbReference type="PIRSF" id="PIRSF000774">
    <property type="entry name" value="RpoN"/>
    <property type="match status" value="1"/>
</dbReference>
<dbReference type="InterPro" id="IPR007634">
    <property type="entry name" value="RNA_pol_sigma_54_DNA-bd"/>
</dbReference>
<sequence>MALSASLFLRQSQTLAMTPQLMQSIQLLQMTHFELNQFIELEVEKNPLLEFAANDDTPALADRHGKDELHITPDERTDRDNAEGASFDPLGDVYDSTTSATGERMSEQLDANFENVFPDDTAPQRADAPELLSQWKSMPGGGEGESSDGYDLDDFVANRVTLRDFLNEQVPFSVHGAADLLIAQHLIDQLDEAGYLHADITEMAERLGCASSDVARVLDSLQQLDPPGVFARTLSECLAIQLRVRNRLDPAMAALLDHLDLLARRDFASLKRICGVDEEDLMDMLTEIRKLDPKPGTGFEASPLETITPDIVVRPAQDGSWAVELNPDTLPRVLVNQTYYATVSRHAPKNSADHAFLTECLQTANWLTRSLDQRAKTIMKVATEIVRQQDAFLMNGVDHLRPLNLKTVADAIKMHESTVSRVTSNKYMLTPRGLFELKYFFTVSIGSAEGGDGHSAESVRHRIRNMIVLESPEAVLSDDDIVDILKKGGVDIARRTVAKYREAMNIPSSVQRRREKRAMAKVSA</sequence>
<comment type="similarity">
    <text evidence="1 9">Belongs to the sigma-54 factor family.</text>
</comment>